<dbReference type="AlphaFoldDB" id="A0A1Y2JZT6"/>
<dbReference type="Proteomes" id="UP000194003">
    <property type="component" value="Unassembled WGS sequence"/>
</dbReference>
<reference evidence="2 3" key="1">
    <citation type="journal article" date="2016" name="BMC Genomics">
        <title>Combined genomic and structural analyses of a cultured magnetotactic bacterium reveals its niche adaptation to a dynamic environment.</title>
        <authorList>
            <person name="Araujo A.C."/>
            <person name="Morillo V."/>
            <person name="Cypriano J."/>
            <person name="Teixeira L.C."/>
            <person name="Leao P."/>
            <person name="Lyra S."/>
            <person name="Almeida L.G."/>
            <person name="Bazylinski D.A."/>
            <person name="Vasconcellos A.T."/>
            <person name="Abreu F."/>
            <person name="Lins U."/>
        </authorList>
    </citation>
    <scope>NUCLEOTIDE SEQUENCE [LARGE SCALE GENOMIC DNA]</scope>
    <source>
        <strain evidence="2 3">IT-1</strain>
    </source>
</reference>
<feature type="region of interest" description="Disordered" evidence="1">
    <location>
        <begin position="321"/>
        <end position="409"/>
    </location>
</feature>
<feature type="compositionally biased region" description="Basic and acidic residues" evidence="1">
    <location>
        <begin position="101"/>
        <end position="115"/>
    </location>
</feature>
<evidence type="ECO:0000313" key="2">
    <source>
        <dbReference type="EMBL" id="OSM00054.1"/>
    </source>
</evidence>
<feature type="region of interest" description="Disordered" evidence="1">
    <location>
        <begin position="88"/>
        <end position="307"/>
    </location>
</feature>
<feature type="compositionally biased region" description="Basic and acidic residues" evidence="1">
    <location>
        <begin position="360"/>
        <end position="380"/>
    </location>
</feature>
<evidence type="ECO:0000313" key="3">
    <source>
        <dbReference type="Proteomes" id="UP000194003"/>
    </source>
</evidence>
<proteinExistence type="predicted"/>
<sequence length="409" mass="43453">MWKHPPGLSWSDIQEDPERRAEAEQIYVDVRGPVLAEKITHPGAQRMTRGNLNARYEFQSENMVDPDAWNQVAAQLTQRASADGTVSMGFEGQEASPRGWAQRDDDGISLRHTDEPMAPVAPWDATPVGGFEKPPVNVARPASPPVLPPSVSTDAPGPMGGAPTPQPPGVTSAPIKPPPLPFQHSPATPPAAPGPLAQPGINPGAPSPAGGHPHSPQGGNAFGAQPLSPPQQQSEENPYAGVGPIFRGAGPLSGGPDPVIEDPFRPIKEVPFVNPPAPIGPPTAQGSAQVIKPPVNPDPPPVQQRNTWSDTAPMKAAQAVNKEFSSRATGSVSVPGERWKGGVPGYALSSSAPRWMNIDVQKELQQGRHPQKDRDRDGRKQQGNGGGGMEECNPTWDYQCQNHGRRFKQ</sequence>
<protein>
    <submittedName>
        <fullName evidence="2">Uncharacterized protein</fullName>
    </submittedName>
</protein>
<feature type="compositionally biased region" description="Pro residues" evidence="1">
    <location>
        <begin position="175"/>
        <end position="193"/>
    </location>
</feature>
<name>A0A1Y2JZT6_9PROT</name>
<keyword evidence="3" id="KW-1185">Reference proteome</keyword>
<comment type="caution">
    <text evidence="2">The sequence shown here is derived from an EMBL/GenBank/DDBJ whole genome shotgun (WGS) entry which is preliminary data.</text>
</comment>
<feature type="region of interest" description="Disordered" evidence="1">
    <location>
        <begin position="1"/>
        <end position="21"/>
    </location>
</feature>
<gene>
    <name evidence="2" type="ORF">MAIT1_00469</name>
</gene>
<dbReference type="EMBL" id="LVJN01000021">
    <property type="protein sequence ID" value="OSM00054.1"/>
    <property type="molecule type" value="Genomic_DNA"/>
</dbReference>
<organism evidence="2 3">
    <name type="scientific">Magnetofaba australis IT-1</name>
    <dbReference type="NCBI Taxonomy" id="1434232"/>
    <lineage>
        <taxon>Bacteria</taxon>
        <taxon>Pseudomonadati</taxon>
        <taxon>Pseudomonadota</taxon>
        <taxon>Magnetococcia</taxon>
        <taxon>Magnetococcales</taxon>
        <taxon>Magnetococcaceae</taxon>
        <taxon>Magnetofaba</taxon>
    </lineage>
</organism>
<evidence type="ECO:0000256" key="1">
    <source>
        <dbReference type="SAM" id="MobiDB-lite"/>
    </source>
</evidence>
<dbReference type="RefSeq" id="WP_085446260.1">
    <property type="nucleotide sequence ID" value="NZ_LVJN01000021.1"/>
</dbReference>
<dbReference type="STRING" id="1434232.MAIT1_00469"/>
<feature type="compositionally biased region" description="Low complexity" evidence="1">
    <location>
        <begin position="194"/>
        <end position="219"/>
    </location>
</feature>
<accession>A0A1Y2JZT6</accession>